<dbReference type="Gene3D" id="3.30.565.10">
    <property type="entry name" value="Histidine kinase-like ATPase, C-terminal domain"/>
    <property type="match status" value="1"/>
</dbReference>
<evidence type="ECO:0008006" key="6">
    <source>
        <dbReference type="Google" id="ProtNLM"/>
    </source>
</evidence>
<proteinExistence type="predicted"/>
<dbReference type="AlphaFoldDB" id="A0A2D0N3H0"/>
<dbReference type="SUPFAM" id="SSF101898">
    <property type="entry name" value="NHL repeat"/>
    <property type="match status" value="1"/>
</dbReference>
<dbReference type="InterPro" id="IPR011110">
    <property type="entry name" value="Reg_prop"/>
</dbReference>
<dbReference type="InterPro" id="IPR011123">
    <property type="entry name" value="Y_Y_Y"/>
</dbReference>
<dbReference type="Pfam" id="PF07494">
    <property type="entry name" value="Reg_prop"/>
    <property type="match status" value="2"/>
</dbReference>
<dbReference type="Pfam" id="PF06580">
    <property type="entry name" value="His_kinase"/>
    <property type="match status" value="1"/>
</dbReference>
<dbReference type="InterPro" id="IPR010559">
    <property type="entry name" value="Sig_transdc_His_kin_internal"/>
</dbReference>
<sequence length="1045" mass="120749">MKQIFYILILLGLLSEWSFAQTAFPFTFDRPLIINSEKGLPSDQVNTVVKDRTGFIWVGTEEGLARFDGLRLDIFQHQRNDTTTIPNNWIECLVVDHTNRLWVGTNRGLCYYRPEDRTFGTIPASLDSSLAYERILNVHEDHSRVLWVGTPSRLVRLDLENQNKQEFTFSVEPQDSTFDVARINGVLTIASDADQEVLWLGTLSGLIKFNKTDHSYKWYPNKQKNSNDQYLGNSIRQLDQLPNGKLLIGTWNGAFLFDPYQQTFQRIIDPKAALPDLFKSKVVSFLTMPEHDLVGITYSSGFCWYNLASNRIEATYSNNAISGQIHTAHFIDDQARVWGLSSWGLYQYNPLVNRIKQHKFPFQNKLYPIIPRRVISATTTGTYYLAAISFSGIISWQPKTDRWAVLPAPVGENWSSGVQDLLRLENGRVIILAHHQLFELLEDQQTIVPLFSNLDFGTPAFRRMIEGAPNELWIGSRRGGLYRLNLTNGDLKIYKTELDKIPGDTRHRWIETLYKDSRGQIWIRTSFEYSVYVPERDTFIHWDSYGLAPDEQFPVITDFQEDKFGNMWLAGEQFGLGRASINAVEKGVMEVINSDDGLPPYNVGGLGMDEKGYLWMEHEKGITRYHPGTGKIRYFSTGYGIPQTINEFITPIEGNKLAVGISGGIAVFNPKDLTANEELPIPYLTSFKVFDRELQHMNSRETPEEIRLSYRQNFFSFEFSALAFNLPEQVRFRYRLSGFDQQWNESGNRRYAAYTNIPGGDYVFQLEATNNEGNWNHEALEVPMHITTPWWKSLWFWFPSGSFAAMAMVFAVRWRIRQVREQEKIKSEFDKKLVATELHALRAQMNPHFIFNCLNSIDYYIIKNETEKASDYLNRFSRLIRLILQNSRAEYVNLKDELEALKLYMEMESLRFDDRFEYVVRIGSGLQLDNLEIPPLLLQPYVENAIWHGLAKKSNGKNRLDLTITRRDNLLYCRIEDNGIGREAARRMKSASTGKHRSMGMYLTRDRLHRINRMHNSKADVEITDLKDEQGTALGTRVDIIVPIR</sequence>
<dbReference type="GO" id="GO:0000155">
    <property type="term" value="F:phosphorelay sensor kinase activity"/>
    <property type="evidence" value="ECO:0007669"/>
    <property type="project" value="InterPro"/>
</dbReference>
<dbReference type="Pfam" id="PF07495">
    <property type="entry name" value="Y_Y_Y"/>
    <property type="match status" value="1"/>
</dbReference>
<keyword evidence="5" id="KW-1185">Reference proteome</keyword>
<feature type="domain" description="Two component regulator three Y" evidence="3">
    <location>
        <begin position="724"/>
        <end position="786"/>
    </location>
</feature>
<dbReference type="EMBL" id="PDUD01000035">
    <property type="protein sequence ID" value="PHN02926.1"/>
    <property type="molecule type" value="Genomic_DNA"/>
</dbReference>
<dbReference type="InterPro" id="IPR036890">
    <property type="entry name" value="HATPase_C_sf"/>
</dbReference>
<dbReference type="RefSeq" id="WP_099153641.1">
    <property type="nucleotide sequence ID" value="NZ_PDUD01000035.1"/>
</dbReference>
<reference evidence="4 5" key="1">
    <citation type="submission" date="2017-10" db="EMBL/GenBank/DDBJ databases">
        <title>The draft genome sequence of Lewinella nigricans NBRC 102662.</title>
        <authorList>
            <person name="Wang K."/>
        </authorList>
    </citation>
    <scope>NUCLEOTIDE SEQUENCE [LARGE SCALE GENOMIC DNA]</scope>
    <source>
        <strain evidence="4 5">NBRC 102662</strain>
    </source>
</reference>
<comment type="caution">
    <text evidence="4">The sequence shown here is derived from an EMBL/GenBank/DDBJ whole genome shotgun (WGS) entry which is preliminary data.</text>
</comment>
<keyword evidence="1" id="KW-0812">Transmembrane</keyword>
<organism evidence="4 5">
    <name type="scientific">Flavilitoribacter nigricans (strain ATCC 23147 / DSM 23189 / NBRC 102662 / NCIMB 1420 / SS-2)</name>
    <name type="common">Lewinella nigricans</name>
    <dbReference type="NCBI Taxonomy" id="1122177"/>
    <lineage>
        <taxon>Bacteria</taxon>
        <taxon>Pseudomonadati</taxon>
        <taxon>Bacteroidota</taxon>
        <taxon>Saprospiria</taxon>
        <taxon>Saprospirales</taxon>
        <taxon>Lewinellaceae</taxon>
        <taxon>Flavilitoribacter</taxon>
    </lineage>
</organism>
<evidence type="ECO:0000313" key="5">
    <source>
        <dbReference type="Proteomes" id="UP000223913"/>
    </source>
</evidence>
<dbReference type="PANTHER" id="PTHR34220:SF7">
    <property type="entry name" value="SENSOR HISTIDINE KINASE YPDA"/>
    <property type="match status" value="1"/>
</dbReference>
<dbReference type="InterPro" id="IPR015943">
    <property type="entry name" value="WD40/YVTN_repeat-like_dom_sf"/>
</dbReference>
<dbReference type="Proteomes" id="UP000223913">
    <property type="component" value="Unassembled WGS sequence"/>
</dbReference>
<dbReference type="OrthoDB" id="9809670at2"/>
<dbReference type="SUPFAM" id="SSF55874">
    <property type="entry name" value="ATPase domain of HSP90 chaperone/DNA topoisomerase II/histidine kinase"/>
    <property type="match status" value="1"/>
</dbReference>
<gene>
    <name evidence="4" type="ORF">CRP01_29410</name>
</gene>
<name>A0A2D0N3H0_FLAN2</name>
<keyword evidence="1" id="KW-0472">Membrane</keyword>
<accession>A0A2D0N3H0</accession>
<dbReference type="PANTHER" id="PTHR34220">
    <property type="entry name" value="SENSOR HISTIDINE KINASE YPDA"/>
    <property type="match status" value="1"/>
</dbReference>
<dbReference type="SUPFAM" id="SSF63829">
    <property type="entry name" value="Calcium-dependent phosphotriesterase"/>
    <property type="match status" value="2"/>
</dbReference>
<feature type="domain" description="Signal transduction histidine kinase internal region" evidence="2">
    <location>
        <begin position="837"/>
        <end position="916"/>
    </location>
</feature>
<evidence type="ECO:0000259" key="2">
    <source>
        <dbReference type="Pfam" id="PF06580"/>
    </source>
</evidence>
<dbReference type="GO" id="GO:0016020">
    <property type="term" value="C:membrane"/>
    <property type="evidence" value="ECO:0007669"/>
    <property type="project" value="InterPro"/>
</dbReference>
<feature type="transmembrane region" description="Helical" evidence="1">
    <location>
        <begin position="794"/>
        <end position="816"/>
    </location>
</feature>
<evidence type="ECO:0000256" key="1">
    <source>
        <dbReference type="SAM" id="Phobius"/>
    </source>
</evidence>
<dbReference type="InterPro" id="IPR050640">
    <property type="entry name" value="Bact_2-comp_sensor_kinase"/>
</dbReference>
<evidence type="ECO:0000313" key="4">
    <source>
        <dbReference type="EMBL" id="PHN02926.1"/>
    </source>
</evidence>
<dbReference type="Gene3D" id="2.130.10.10">
    <property type="entry name" value="YVTN repeat-like/Quinoprotein amine dehydrogenase"/>
    <property type="match status" value="2"/>
</dbReference>
<dbReference type="Gene3D" id="2.60.40.10">
    <property type="entry name" value="Immunoglobulins"/>
    <property type="match status" value="1"/>
</dbReference>
<evidence type="ECO:0000259" key="3">
    <source>
        <dbReference type="Pfam" id="PF07495"/>
    </source>
</evidence>
<protein>
    <recommendedName>
        <fullName evidence="6">Histidine kinase</fullName>
    </recommendedName>
</protein>
<dbReference type="InterPro" id="IPR013783">
    <property type="entry name" value="Ig-like_fold"/>
</dbReference>
<keyword evidence="1" id="KW-1133">Transmembrane helix</keyword>